<dbReference type="InterPro" id="IPR001810">
    <property type="entry name" value="F-box_dom"/>
</dbReference>
<dbReference type="SMART" id="SM00256">
    <property type="entry name" value="FBOX"/>
    <property type="match status" value="1"/>
</dbReference>
<dbReference type="EMBL" id="CAJGYO010000007">
    <property type="protein sequence ID" value="CAD6244038.1"/>
    <property type="molecule type" value="Genomic_DNA"/>
</dbReference>
<reference evidence="2" key="1">
    <citation type="submission" date="2020-10" db="EMBL/GenBank/DDBJ databases">
        <authorList>
            <person name="Han B."/>
            <person name="Lu T."/>
            <person name="Zhao Q."/>
            <person name="Huang X."/>
            <person name="Zhao Y."/>
        </authorList>
    </citation>
    <scope>NUCLEOTIDE SEQUENCE</scope>
</reference>
<dbReference type="Pfam" id="PF01344">
    <property type="entry name" value="Kelch_1"/>
    <property type="match status" value="2"/>
</dbReference>
<dbReference type="InterPro" id="IPR006652">
    <property type="entry name" value="Kelch_1"/>
</dbReference>
<dbReference type="GO" id="GO:2000762">
    <property type="term" value="P:regulation of phenylpropanoid metabolic process"/>
    <property type="evidence" value="ECO:0007669"/>
    <property type="project" value="InterPro"/>
</dbReference>
<dbReference type="AlphaFoldDB" id="A0A811PGT0"/>
<dbReference type="InterPro" id="IPR036047">
    <property type="entry name" value="F-box-like_dom_sf"/>
</dbReference>
<dbReference type="InterPro" id="IPR044595">
    <property type="entry name" value="KMD1-4"/>
</dbReference>
<evidence type="ECO:0000259" key="1">
    <source>
        <dbReference type="SMART" id="SM00256"/>
    </source>
</evidence>
<name>A0A811PGT0_9POAL</name>
<keyword evidence="3" id="KW-1185">Reference proteome</keyword>
<dbReference type="GO" id="GO:0005829">
    <property type="term" value="C:cytosol"/>
    <property type="evidence" value="ECO:0007669"/>
    <property type="project" value="TreeGrafter"/>
</dbReference>
<evidence type="ECO:0000313" key="2">
    <source>
        <dbReference type="EMBL" id="CAD6244038.1"/>
    </source>
</evidence>
<dbReference type="OrthoDB" id="191037at2759"/>
<comment type="caution">
    <text evidence="2">The sequence shown here is derived from an EMBL/GenBank/DDBJ whole genome shotgun (WGS) entry which is preliminary data.</text>
</comment>
<evidence type="ECO:0000313" key="3">
    <source>
        <dbReference type="Proteomes" id="UP000604825"/>
    </source>
</evidence>
<proteinExistence type="predicted"/>
<dbReference type="SUPFAM" id="SSF81383">
    <property type="entry name" value="F-box domain"/>
    <property type="match status" value="1"/>
</dbReference>
<organism evidence="2 3">
    <name type="scientific">Miscanthus lutarioriparius</name>
    <dbReference type="NCBI Taxonomy" id="422564"/>
    <lineage>
        <taxon>Eukaryota</taxon>
        <taxon>Viridiplantae</taxon>
        <taxon>Streptophyta</taxon>
        <taxon>Embryophyta</taxon>
        <taxon>Tracheophyta</taxon>
        <taxon>Spermatophyta</taxon>
        <taxon>Magnoliopsida</taxon>
        <taxon>Liliopsida</taxon>
        <taxon>Poales</taxon>
        <taxon>Poaceae</taxon>
        <taxon>PACMAD clade</taxon>
        <taxon>Panicoideae</taxon>
        <taxon>Andropogonodae</taxon>
        <taxon>Andropogoneae</taxon>
        <taxon>Saccharinae</taxon>
        <taxon>Miscanthus</taxon>
    </lineage>
</organism>
<dbReference type="CDD" id="cd22152">
    <property type="entry name" value="F-box_AtAFR-like"/>
    <property type="match status" value="1"/>
</dbReference>
<dbReference type="SUPFAM" id="SSF117281">
    <property type="entry name" value="Kelch motif"/>
    <property type="match status" value="1"/>
</dbReference>
<protein>
    <recommendedName>
        <fullName evidence="1">F-box domain-containing protein</fullName>
    </recommendedName>
</protein>
<gene>
    <name evidence="2" type="ORF">NCGR_LOCUS28903</name>
</gene>
<dbReference type="Gene3D" id="1.20.1280.50">
    <property type="match status" value="1"/>
</dbReference>
<feature type="domain" description="F-box" evidence="1">
    <location>
        <begin position="52"/>
        <end position="92"/>
    </location>
</feature>
<sequence>MGAVKQEVEDVYAATAVARYCYGSKESKQERAMAMEAEEDGGGLEGELIPGLPDDVAMECLARVPSRSHRRMRSVCRGWRGTVGSADFRRRRRAAGASEDILFLVQTAPARGDGKGSTPECALAAANLTTGEWRRVEGHADAWGPVPLFAQCAAAGDGRHVAVVGGWDPDTLRPTSDVRLLDVSAGTWRRGPEMPDTRSFFGCAGGDGNVYIAGGHDECKNALRSAFAYSVAADDAWRALSDMSEERDEPQLVVVATPGRVLLAASGYLTEAQGAFRNTAERYHAGGDAWTSGEGYVIPGGDTAGKTCLASVRGTVWAVGAGKDGVREWDGDARAWRDVADGPPGMKACVKAVGVGNGGAVFVFGTVADAAADGVKYSAWVMEASGGAWKRVPVPSEFGGFVYSAAAVSI</sequence>
<dbReference type="InterPro" id="IPR015915">
    <property type="entry name" value="Kelch-typ_b-propeller"/>
</dbReference>
<dbReference type="Pfam" id="PF00646">
    <property type="entry name" value="F-box"/>
    <property type="match status" value="1"/>
</dbReference>
<dbReference type="PANTHER" id="PTHR46407">
    <property type="entry name" value="OS02G0208700 PROTEIN"/>
    <property type="match status" value="1"/>
</dbReference>
<accession>A0A811PGT0</accession>
<dbReference type="Gene3D" id="2.120.10.80">
    <property type="entry name" value="Kelch-type beta propeller"/>
    <property type="match status" value="1"/>
</dbReference>
<dbReference type="GO" id="GO:0080037">
    <property type="term" value="P:negative regulation of cytokinin-activated signaling pathway"/>
    <property type="evidence" value="ECO:0007669"/>
    <property type="project" value="InterPro"/>
</dbReference>
<dbReference type="PANTHER" id="PTHR46407:SF21">
    <property type="entry name" value="F-BOX_KELCH-REPEAT PROTEIN SKIP20"/>
    <property type="match status" value="1"/>
</dbReference>
<dbReference type="SMART" id="SM00612">
    <property type="entry name" value="Kelch"/>
    <property type="match status" value="2"/>
</dbReference>
<dbReference type="Proteomes" id="UP000604825">
    <property type="component" value="Unassembled WGS sequence"/>
</dbReference>